<comment type="caution">
    <text evidence="2">The sequence shown here is derived from an EMBL/GenBank/DDBJ whole genome shotgun (WGS) entry which is preliminary data.</text>
</comment>
<feature type="region of interest" description="Disordered" evidence="1">
    <location>
        <begin position="241"/>
        <end position="272"/>
    </location>
</feature>
<feature type="region of interest" description="Disordered" evidence="1">
    <location>
        <begin position="27"/>
        <end position="54"/>
    </location>
</feature>
<sequence>MERLGNERLEAEIARIWDNVKASEAREVSVSSTASPAQQESSSSKRVPGRREHDMAVAKKTISRKWGNKNAAKLWPYVTSYSMVREMRTVANTGISFEKAIQALNRVVLDRLIKPHPGSRLTTAFSKADFVAVAKDPERGEVTAEEAQQQGYVFDSDGSVTGDPVESTKRALPMLTKELGTPVSTPERRVKSENHDGEMSTLSPVAGHKRRFSSTFGPAPYFIGNPQPAPETHNQVLHSHGIKSKCASEPSAQEYHSDGGAHEAMRGDFNPDYDEDARDLDMHINILSRMVAQSVDWRGVVMHC</sequence>
<reference evidence="2 3" key="1">
    <citation type="journal article" date="2016" name="BMC Genomics">
        <title>Comparative genomic and transcriptomic analyses of the Fuzhuan brick tea-fermentation fungus Aspergillus cristatus.</title>
        <authorList>
            <person name="Ge Y."/>
            <person name="Wang Y."/>
            <person name="Liu Y."/>
            <person name="Tan Y."/>
            <person name="Ren X."/>
            <person name="Zhang X."/>
            <person name="Hyde K.D."/>
            <person name="Liu Y."/>
            <person name="Liu Z."/>
        </authorList>
    </citation>
    <scope>NUCLEOTIDE SEQUENCE [LARGE SCALE GENOMIC DNA]</scope>
    <source>
        <strain evidence="2 3">GZAAS20.1005</strain>
    </source>
</reference>
<feature type="region of interest" description="Disordered" evidence="1">
    <location>
        <begin position="181"/>
        <end position="203"/>
    </location>
</feature>
<organism evidence="2 3">
    <name type="scientific">Aspergillus cristatus</name>
    <name type="common">Chinese Fuzhuan brick tea-fermentation fungus</name>
    <name type="synonym">Eurotium cristatum</name>
    <dbReference type="NCBI Taxonomy" id="573508"/>
    <lineage>
        <taxon>Eukaryota</taxon>
        <taxon>Fungi</taxon>
        <taxon>Dikarya</taxon>
        <taxon>Ascomycota</taxon>
        <taxon>Pezizomycotina</taxon>
        <taxon>Eurotiomycetes</taxon>
        <taxon>Eurotiomycetidae</taxon>
        <taxon>Eurotiales</taxon>
        <taxon>Aspergillaceae</taxon>
        <taxon>Aspergillus</taxon>
        <taxon>Aspergillus subgen. Aspergillus</taxon>
    </lineage>
</organism>
<dbReference type="AlphaFoldDB" id="A0A1E3BDF3"/>
<accession>A0A1E3BDF3</accession>
<dbReference type="VEuPathDB" id="FungiDB:SI65_05619"/>
<dbReference type="Proteomes" id="UP000094569">
    <property type="component" value="Unassembled WGS sequence"/>
</dbReference>
<name>A0A1E3BDF3_ASPCR</name>
<dbReference type="OrthoDB" id="10368283at2759"/>
<protein>
    <submittedName>
        <fullName evidence="2">Uncharacterized protein</fullName>
    </submittedName>
</protein>
<proteinExistence type="predicted"/>
<keyword evidence="3" id="KW-1185">Reference proteome</keyword>
<evidence type="ECO:0000313" key="2">
    <source>
        <dbReference type="EMBL" id="ODM19002.1"/>
    </source>
</evidence>
<dbReference type="EMBL" id="JXNT01000005">
    <property type="protein sequence ID" value="ODM19002.1"/>
    <property type="molecule type" value="Genomic_DNA"/>
</dbReference>
<feature type="compositionally biased region" description="Basic and acidic residues" evidence="1">
    <location>
        <begin position="186"/>
        <end position="198"/>
    </location>
</feature>
<evidence type="ECO:0000256" key="1">
    <source>
        <dbReference type="SAM" id="MobiDB-lite"/>
    </source>
</evidence>
<evidence type="ECO:0000313" key="3">
    <source>
        <dbReference type="Proteomes" id="UP000094569"/>
    </source>
</evidence>
<feature type="compositionally biased region" description="Polar residues" evidence="1">
    <location>
        <begin position="29"/>
        <end position="45"/>
    </location>
</feature>
<feature type="compositionally biased region" description="Basic and acidic residues" evidence="1">
    <location>
        <begin position="255"/>
        <end position="266"/>
    </location>
</feature>
<gene>
    <name evidence="2" type="ORF">SI65_05619</name>
</gene>